<protein>
    <recommendedName>
        <fullName evidence="3">CheW-like domain-containing protein</fullName>
    </recommendedName>
</protein>
<proteinExistence type="predicted"/>
<sequence length="133" mass="14360">MSLPSVVASLELVVLSAGGYCIACPSDQVDAMVTTPTSAPWGSLESLLGLDDLEPVKGAARQYLKIYRGREPVLISLPTPPHLITLDATAVYPLPVLVRQHCRLPGLVALGSLHQGWSQGADQWLLIFDFRQL</sequence>
<dbReference type="STRING" id="180197.SAMN02982919_00421"/>
<evidence type="ECO:0000313" key="1">
    <source>
        <dbReference type="EMBL" id="SEQ31376.1"/>
    </source>
</evidence>
<reference evidence="1 2" key="1">
    <citation type="submission" date="2016-10" db="EMBL/GenBank/DDBJ databases">
        <authorList>
            <person name="de Groot N.N."/>
        </authorList>
    </citation>
    <scope>NUCLEOTIDE SEQUENCE [LARGE SCALE GENOMIC DNA]</scope>
    <source>
        <strain evidence="1 2">ATCC 35958</strain>
    </source>
</reference>
<dbReference type="AlphaFoldDB" id="A0A1H9F090"/>
<keyword evidence="2" id="KW-1185">Reference proteome</keyword>
<organism evidence="1 2">
    <name type="scientific">Giesbergeria anulus</name>
    <dbReference type="NCBI Taxonomy" id="180197"/>
    <lineage>
        <taxon>Bacteria</taxon>
        <taxon>Pseudomonadati</taxon>
        <taxon>Pseudomonadota</taxon>
        <taxon>Betaproteobacteria</taxon>
        <taxon>Burkholderiales</taxon>
        <taxon>Comamonadaceae</taxon>
        <taxon>Giesbergeria</taxon>
    </lineage>
</organism>
<name>A0A1H9F090_9BURK</name>
<accession>A0A1H9F090</accession>
<gene>
    <name evidence="1" type="ORF">SAMN02982919_00421</name>
</gene>
<dbReference type="RefSeq" id="WP_143059560.1">
    <property type="nucleotide sequence ID" value="NZ_FOGD01000001.1"/>
</dbReference>
<evidence type="ECO:0000313" key="2">
    <source>
        <dbReference type="Proteomes" id="UP000199766"/>
    </source>
</evidence>
<dbReference type="EMBL" id="FOGD01000001">
    <property type="protein sequence ID" value="SEQ31376.1"/>
    <property type="molecule type" value="Genomic_DNA"/>
</dbReference>
<dbReference type="Proteomes" id="UP000199766">
    <property type="component" value="Unassembled WGS sequence"/>
</dbReference>
<evidence type="ECO:0008006" key="3">
    <source>
        <dbReference type="Google" id="ProtNLM"/>
    </source>
</evidence>